<proteinExistence type="predicted"/>
<feature type="region of interest" description="Disordered" evidence="1">
    <location>
        <begin position="26"/>
        <end position="48"/>
    </location>
</feature>
<dbReference type="InterPro" id="IPR006553">
    <property type="entry name" value="Leu-rich_rpt_Cys-con_subtyp"/>
</dbReference>
<dbReference type="EMBL" id="JACMSC010000006">
    <property type="protein sequence ID" value="KAG6519666.1"/>
    <property type="molecule type" value="Genomic_DNA"/>
</dbReference>
<dbReference type="SMART" id="SM00367">
    <property type="entry name" value="LRR_CC"/>
    <property type="match status" value="17"/>
</dbReference>
<dbReference type="PANTHER" id="PTHR13318:SF105">
    <property type="entry name" value="F-BOX_LRR-REPEAT PROTEIN 3"/>
    <property type="match status" value="1"/>
</dbReference>
<dbReference type="GO" id="GO:0019005">
    <property type="term" value="C:SCF ubiquitin ligase complex"/>
    <property type="evidence" value="ECO:0007669"/>
    <property type="project" value="TreeGrafter"/>
</dbReference>
<feature type="domain" description="F-box/LRR-repeat protein 15-like leucin rich repeat" evidence="2">
    <location>
        <begin position="383"/>
        <end position="600"/>
    </location>
</feature>
<dbReference type="FunFam" id="3.80.10.10:FF:000276">
    <property type="entry name" value="F-box/LRR-repeat protein 3"/>
    <property type="match status" value="1"/>
</dbReference>
<name>A0A8J5HML0_ZINOF</name>
<evidence type="ECO:0000259" key="2">
    <source>
        <dbReference type="Pfam" id="PF25372"/>
    </source>
</evidence>
<dbReference type="PANTHER" id="PTHR13318">
    <property type="entry name" value="PARTNER OF PAIRED, ISOFORM B-RELATED"/>
    <property type="match status" value="1"/>
</dbReference>
<dbReference type="InterPro" id="IPR057207">
    <property type="entry name" value="FBXL15_LRR"/>
</dbReference>
<dbReference type="Pfam" id="PF25372">
    <property type="entry name" value="DUF7885"/>
    <property type="match status" value="2"/>
</dbReference>
<evidence type="ECO:0000313" key="3">
    <source>
        <dbReference type="EMBL" id="KAG6519666.1"/>
    </source>
</evidence>
<evidence type="ECO:0000256" key="1">
    <source>
        <dbReference type="SAM" id="MobiDB-lite"/>
    </source>
</evidence>
<keyword evidence="4" id="KW-1185">Reference proteome</keyword>
<reference evidence="3 4" key="1">
    <citation type="submission" date="2020-08" db="EMBL/GenBank/DDBJ databases">
        <title>Plant Genome Project.</title>
        <authorList>
            <person name="Zhang R.-G."/>
        </authorList>
    </citation>
    <scope>NUCLEOTIDE SEQUENCE [LARGE SCALE GENOMIC DNA]</scope>
    <source>
        <tissue evidence="3">Rhizome</tissue>
    </source>
</reference>
<dbReference type="SUPFAM" id="SSF52047">
    <property type="entry name" value="RNI-like"/>
    <property type="match status" value="2"/>
</dbReference>
<dbReference type="Proteomes" id="UP000734854">
    <property type="component" value="Unassembled WGS sequence"/>
</dbReference>
<dbReference type="AlphaFoldDB" id="A0A8J5HML0"/>
<comment type="caution">
    <text evidence="3">The sequence shown here is derived from an EMBL/GenBank/DDBJ whole genome shotgun (WGS) entry which is preliminary data.</text>
</comment>
<organism evidence="3 4">
    <name type="scientific">Zingiber officinale</name>
    <name type="common">Ginger</name>
    <name type="synonym">Amomum zingiber</name>
    <dbReference type="NCBI Taxonomy" id="94328"/>
    <lineage>
        <taxon>Eukaryota</taxon>
        <taxon>Viridiplantae</taxon>
        <taxon>Streptophyta</taxon>
        <taxon>Embryophyta</taxon>
        <taxon>Tracheophyta</taxon>
        <taxon>Spermatophyta</taxon>
        <taxon>Magnoliopsida</taxon>
        <taxon>Liliopsida</taxon>
        <taxon>Zingiberales</taxon>
        <taxon>Zingiberaceae</taxon>
        <taxon>Zingiber</taxon>
    </lineage>
</organism>
<protein>
    <recommendedName>
        <fullName evidence="2">F-box/LRR-repeat protein 15-like leucin rich repeat domain-containing protein</fullName>
    </recommendedName>
</protein>
<gene>
    <name evidence="3" type="ORF">ZIOFF_023164</name>
</gene>
<evidence type="ECO:0000313" key="4">
    <source>
        <dbReference type="Proteomes" id="UP000734854"/>
    </source>
</evidence>
<dbReference type="Gene3D" id="3.80.10.10">
    <property type="entry name" value="Ribonuclease Inhibitor"/>
    <property type="match status" value="3"/>
</dbReference>
<sequence>MERWEAGPGVFQKRCHRMVQIWASQSQVPPPPVLNESPSPNASASPLTEPHEIRLYPRSPCHLHGLWQPPRDATALSTPEEVLSGTADVSGAFAFLHPCSAAFPLTLTSLASSFRGRHMPVLSTFSGSSCREGFSVGGGGRLLSSMAETVGNLCRKMHGGEGFDTLTLDLFSRAPSPAPCSYSKPAKRPRVDGAVTMGKDEDRQNPFDFLSEEILFLILDSLESEPLSKKSFSLVCRSFYTAESCHRRELTPLRSGLLPAALARYPSVEKVDLSLCPTVTDTVLFSVGNCLRSSLRSIDLSRSKGFSHAGIESVVENCANLVEMNLSNATDLSDAAAAAIGRARNLERLWLARCKLVTDMGIGCIAVGCQKLKLLCLKWCLGISDLGVALVAVKCKQLRNLNLSFTLVTGAGLEVVLQLPYLEDLALVGCLCIDDGSLLSLKQECKSLQVLNLSNSQPINHAGLSSLLNITVGLRQLNMAYCCMVTHSLTSSFRKLAKLQSVKLDGCEVTTAGLKTIANACVSLTELSLRKCSGVTDDGLSSIVMKNKGLTNLDITCCGNITDLSLANITSSCTSLITLQMESCTLVSKEGFRLIGQHCHLLEHLDLTDNELDDEGLKALSGCHKLSILKIGICFKISDEGLIHIAKNCPKLRELDLYRSAGIKDAGIRAIAHGCPQLQITNLAYCTWITDASLRALSKCSDLNTLEIRGCPQVSSAGVVAIAVGCPKLTKLDIKKCYYVNDGAMLILARFSRNLHQINLSYCSITNVGLLALASVGCLQNMTILHLKGLTPNGLAAALLACGGLTKVKLNSSFKPLIPRPLLEHVEERGCVFQWIDKPFQVPFSSLVQETCT</sequence>
<feature type="domain" description="F-box/LRR-repeat protein 15-like leucin rich repeat" evidence="2">
    <location>
        <begin position="612"/>
        <end position="778"/>
    </location>
</feature>
<dbReference type="GO" id="GO:0031146">
    <property type="term" value="P:SCF-dependent proteasomal ubiquitin-dependent protein catabolic process"/>
    <property type="evidence" value="ECO:0007669"/>
    <property type="project" value="TreeGrafter"/>
</dbReference>
<feature type="compositionally biased region" description="Low complexity" evidence="1">
    <location>
        <begin position="34"/>
        <end position="46"/>
    </location>
</feature>
<accession>A0A8J5HML0</accession>
<dbReference type="InterPro" id="IPR032675">
    <property type="entry name" value="LRR_dom_sf"/>
</dbReference>